<proteinExistence type="inferred from homology"/>
<evidence type="ECO:0000256" key="1">
    <source>
        <dbReference type="ARBA" id="ARBA00022741"/>
    </source>
</evidence>
<dbReference type="Pfam" id="PF00271">
    <property type="entry name" value="Helicase_C"/>
    <property type="match status" value="1"/>
</dbReference>
<dbReference type="Gene3D" id="1.20.120.1080">
    <property type="match status" value="1"/>
</dbReference>
<dbReference type="GO" id="GO:0016787">
    <property type="term" value="F:hydrolase activity"/>
    <property type="evidence" value="ECO:0007669"/>
    <property type="project" value="UniProtKB-KW"/>
</dbReference>
<keyword evidence="7" id="KW-0175">Coiled coil</keyword>
<keyword evidence="1" id="KW-0547">Nucleotide-binding</keyword>
<keyword evidence="3 11" id="KW-0347">Helicase</keyword>
<dbReference type="GO" id="GO:0004057">
    <property type="term" value="F:arginyl-tRNA--protein transferase activity"/>
    <property type="evidence" value="ECO:0007669"/>
    <property type="project" value="InterPro"/>
</dbReference>
<dbReference type="InterPro" id="IPR001650">
    <property type="entry name" value="Helicase_C-like"/>
</dbReference>
<dbReference type="Pfam" id="PF21010">
    <property type="entry name" value="HA2_C"/>
    <property type="match status" value="1"/>
</dbReference>
<sequence length="1735" mass="194081">MRASEYVPRRAHKKALNALYWTLDQRQKPARWKGKWSANNDWDLEARLALVIDDKTFPLRGNYAEPFSSDTQRLQVELRPADATDEKYQLFCKYQVQVHREEPGEQDFRSWKRFLVESPFPPDRNYGTFHQDSVYLYYDPEFTSWQLGTISALREIALTRQLQRGVSADIAHYYLGFYIESCQKMRPVFRTSIEIDKGVVATGDGRTIKEAGNAAALHGMFLLMENGSIDDSPTSTANPTADGVLPDGSPISFERAREFLDYFCHHGHFGSPEIAFSGVEMNSRGNPVIVAWRATVMIGGVELATAKSNSKKNAQNSAIVPAAIALASQEPDVYKLFASTHKPGAPIGKTPSVRFNTSDDTNEQIRDLYDQVRSSELYTKHPKVTAALRGDSAEPQTTPKSRVNRSHQLSESGHAAKSARMLESLNAYQTDESVRQIREQRQSLPVMQQSGDVLVKIELNPVIVCMAATGSGKTTQVPQILLDDYILREQGSRCNIICTQPRRIAAISVAQRVADERGEPLGKSIGYQVRFDSRLPNPHGSITFCTTGIILRRLQSAMADTSGSDHAWLDNITHIVMDEVHERDIETDLLLVIIKRILLQRRAEGKREIKLVLMSATVDPQLFQEYFAELSPSGRAAPVVEIPGRSYPVEKYFLNETVSRLQALQIPQDMGGYVWQDKGVREYIQRETALQGSMASDHAGAIDASDSVEIPLPLVALMIADVLNRSQDGHVLVFLTGWDDMKSLHEMLLNVSKQPLLGLELDNPQKYEVHLLHSNVSVQDQQAVFAKPRDPSIRRIILSTNIAETSVTIPDVVYVIDTGRVKEKRYDPERHLSSLVSAWVGTSNLHQRAGRAGRHRPGEYYSLVSHERYARLSVHQTVEMKRSDLSNVVMQIKALDFPNMDVQEVLNSAIEPPDAVRVRAALNNLERVGAIDYNGHLTSLGRILLQLPLDVAIGKMCLYGAIFRCLDPVITLAAILTSRDPFMSPIHLKKESDTIRDNWSPVFFRSDPISVLNAYSQWSFKLTQSSHQASRFLYDNMLSRTTMNQIQQVKAGLFQSLIKANVIDLVRSSTQIAPRYRRRLRESDPEFNLNAGSTPLLCGLIAVALAPNFAVRKGDRLYRTEQEKTCMVHPSSVCHYKYDRERRAHLPKNTEVLIYAEKSRNVSTGTQGSTPTFLRGCSRIDPLAFMLFGASDLRVVADGLECDGWLPVTGYFDALDNVERLKSAMDLCILRVFEGIGKRRQRQDVTEKAVQQEAAEESTAGEMTKSTSLAWDSDEDKDSIDANMFDRSLSPRELEEIEQLTSGVVRVMDAYATELLEQVESTDAPSSLDAHTLPRRPARRDSLNIKGLRRVSQLRDGTSAYPHADVPDEALYRHCSDQVPPVVRMKHLLNWTLHRSTEQALGGALPQRRIRPGRKDPSDALLSPPPAHVQSPVSEYDSQKYAEAAPIITRVIDETLRDLNDGMIGISWLQQSRERPQQLQPHPRNESNKNAVKQLEGMLSQLEKEYEAWNAQERAIDALDQETRALTEQVNKLRAARGSADEDAEIMDQSVRALDGKDVLTDIPSLAWKLDDVDEQTKAHLEYALGVLHSVAALDEQVASQDTSAGTPGSELDPRIQDLEFAADRLESQLYSVVQLDELAQRYIAQVSARAAQTLAERATAGLATFTGTDTLTRLESESDEPLGQSDVAIRQQRLDELMAGVRDSCPSDSAEVSSVTHSDTRELLRALASRVDGR</sequence>
<dbReference type="Pfam" id="PF04377">
    <property type="entry name" value="ATE_C"/>
    <property type="match status" value="1"/>
</dbReference>
<dbReference type="InterPro" id="IPR011545">
    <property type="entry name" value="DEAD/DEAH_box_helicase_dom"/>
</dbReference>
<dbReference type="InterPro" id="IPR048333">
    <property type="entry name" value="HA2_WH"/>
</dbReference>
<dbReference type="SMART" id="SM00847">
    <property type="entry name" value="HA2"/>
    <property type="match status" value="1"/>
</dbReference>
<dbReference type="GO" id="GO:0000444">
    <property type="term" value="C:MIS12/MIND type complex"/>
    <property type="evidence" value="ECO:0007669"/>
    <property type="project" value="InterPro"/>
</dbReference>
<dbReference type="Pfam" id="PF00270">
    <property type="entry name" value="DEAD"/>
    <property type="match status" value="1"/>
</dbReference>
<feature type="domain" description="Helicase ATP-binding" evidence="9">
    <location>
        <begin position="454"/>
        <end position="636"/>
    </location>
</feature>
<dbReference type="FunFam" id="3.40.50.300:FF:000526">
    <property type="entry name" value="DExH-box ATP-dependent RNA helicase DExH3"/>
    <property type="match status" value="1"/>
</dbReference>
<feature type="region of interest" description="Disordered" evidence="8">
    <location>
        <begin position="1252"/>
        <end position="1274"/>
    </location>
</feature>
<dbReference type="GO" id="GO:0003724">
    <property type="term" value="F:RNA helicase activity"/>
    <property type="evidence" value="ECO:0007669"/>
    <property type="project" value="UniProtKB-EC"/>
</dbReference>
<evidence type="ECO:0000259" key="9">
    <source>
        <dbReference type="PROSITE" id="PS51192"/>
    </source>
</evidence>
<evidence type="ECO:0000313" key="11">
    <source>
        <dbReference type="EMBL" id="WFD33213.1"/>
    </source>
</evidence>
<dbReference type="InterPro" id="IPR013218">
    <property type="entry name" value="Dsn1/Mis13"/>
</dbReference>
<dbReference type="Pfam" id="PF08202">
    <property type="entry name" value="MIS13"/>
    <property type="match status" value="1"/>
</dbReference>
<feature type="coiled-coil region" evidence="7">
    <location>
        <begin position="1485"/>
        <end position="1536"/>
    </location>
</feature>
<dbReference type="GO" id="GO:0051301">
    <property type="term" value="P:cell division"/>
    <property type="evidence" value="ECO:0007669"/>
    <property type="project" value="InterPro"/>
</dbReference>
<evidence type="ECO:0000259" key="10">
    <source>
        <dbReference type="PROSITE" id="PS51194"/>
    </source>
</evidence>
<dbReference type="InterPro" id="IPR007472">
    <property type="entry name" value="N-end_Aminoacyl_Trfase_C"/>
</dbReference>
<keyword evidence="4" id="KW-0067">ATP-binding</keyword>
<dbReference type="PROSITE" id="PS51192">
    <property type="entry name" value="HELICASE_ATP_BIND_1"/>
    <property type="match status" value="1"/>
</dbReference>
<dbReference type="Proteomes" id="UP001219933">
    <property type="component" value="Chromosome 1"/>
</dbReference>
<evidence type="ECO:0000256" key="8">
    <source>
        <dbReference type="SAM" id="MobiDB-lite"/>
    </source>
</evidence>
<dbReference type="SMART" id="SM00487">
    <property type="entry name" value="DEXDc"/>
    <property type="match status" value="1"/>
</dbReference>
<keyword evidence="5" id="KW-0694">RNA-binding</keyword>
<dbReference type="CDD" id="cd18791">
    <property type="entry name" value="SF2_C_RHA"/>
    <property type="match status" value="1"/>
</dbReference>
<protein>
    <submittedName>
        <fullName evidence="11">RNA helicase</fullName>
        <ecNumber evidence="11">3.6.4.13</ecNumber>
    </submittedName>
</protein>
<dbReference type="SUPFAM" id="SSF52540">
    <property type="entry name" value="P-loop containing nucleoside triphosphate hydrolases"/>
    <property type="match status" value="1"/>
</dbReference>
<feature type="region of interest" description="Disordered" evidence="8">
    <location>
        <begin position="380"/>
        <end position="416"/>
    </location>
</feature>
<evidence type="ECO:0000313" key="12">
    <source>
        <dbReference type="Proteomes" id="UP001219933"/>
    </source>
</evidence>
<feature type="compositionally biased region" description="Polar residues" evidence="8">
    <location>
        <begin position="394"/>
        <end position="411"/>
    </location>
</feature>
<feature type="region of interest" description="Disordered" evidence="8">
    <location>
        <begin position="1320"/>
        <end position="1341"/>
    </location>
</feature>
<name>A0AAF0EM87_9BASI</name>
<reference evidence="11" key="1">
    <citation type="submission" date="2023-03" db="EMBL/GenBank/DDBJ databases">
        <title>Mating type loci evolution in Malassezia.</title>
        <authorList>
            <person name="Coelho M.A."/>
        </authorList>
    </citation>
    <scope>NUCLEOTIDE SEQUENCE</scope>
    <source>
        <strain evidence="11">CBS 11721</strain>
    </source>
</reference>
<dbReference type="EMBL" id="CP119877">
    <property type="protein sequence ID" value="WFD33213.1"/>
    <property type="molecule type" value="Genomic_DNA"/>
</dbReference>
<feature type="domain" description="Helicase C-terminal" evidence="10">
    <location>
        <begin position="718"/>
        <end position="896"/>
    </location>
</feature>
<evidence type="ECO:0000256" key="5">
    <source>
        <dbReference type="ARBA" id="ARBA00022884"/>
    </source>
</evidence>
<evidence type="ECO:0000256" key="7">
    <source>
        <dbReference type="SAM" id="Coils"/>
    </source>
</evidence>
<accession>A0AAF0EM87</accession>
<dbReference type="InterPro" id="IPR027417">
    <property type="entry name" value="P-loop_NTPase"/>
</dbReference>
<evidence type="ECO:0000256" key="2">
    <source>
        <dbReference type="ARBA" id="ARBA00022801"/>
    </source>
</evidence>
<dbReference type="GO" id="GO:0007059">
    <property type="term" value="P:chromosome segregation"/>
    <property type="evidence" value="ECO:0007669"/>
    <property type="project" value="InterPro"/>
</dbReference>
<keyword evidence="2 11" id="KW-0378">Hydrolase</keyword>
<dbReference type="Gene3D" id="3.40.50.300">
    <property type="entry name" value="P-loop containing nucleotide triphosphate hydrolases"/>
    <property type="match status" value="2"/>
</dbReference>
<feature type="region of interest" description="Disordered" evidence="8">
    <location>
        <begin position="1400"/>
        <end position="1436"/>
    </location>
</feature>
<dbReference type="InterPro" id="IPR007502">
    <property type="entry name" value="Helicase-assoc_dom"/>
</dbReference>
<evidence type="ECO:0000256" key="6">
    <source>
        <dbReference type="ARBA" id="ARBA00060772"/>
    </source>
</evidence>
<organism evidence="11 12">
    <name type="scientific">Malassezia cuniculi</name>
    <dbReference type="NCBI Taxonomy" id="948313"/>
    <lineage>
        <taxon>Eukaryota</taxon>
        <taxon>Fungi</taxon>
        <taxon>Dikarya</taxon>
        <taxon>Basidiomycota</taxon>
        <taxon>Ustilaginomycotina</taxon>
        <taxon>Malasseziomycetes</taxon>
        <taxon>Malasseziales</taxon>
        <taxon>Malasseziaceae</taxon>
        <taxon>Malassezia</taxon>
    </lineage>
</organism>
<comment type="similarity">
    <text evidence="6">Belongs to the DExH box helicase family.</text>
</comment>
<dbReference type="SMART" id="SM00490">
    <property type="entry name" value="HELICc"/>
    <property type="match status" value="1"/>
</dbReference>
<dbReference type="InterPro" id="IPR014001">
    <property type="entry name" value="Helicase_ATP-bd"/>
</dbReference>
<dbReference type="PANTHER" id="PTHR18934">
    <property type="entry name" value="ATP-DEPENDENT RNA HELICASE"/>
    <property type="match status" value="1"/>
</dbReference>
<dbReference type="Pfam" id="PF04408">
    <property type="entry name" value="WHD_HA2"/>
    <property type="match status" value="1"/>
</dbReference>
<evidence type="ECO:0000256" key="4">
    <source>
        <dbReference type="ARBA" id="ARBA00022840"/>
    </source>
</evidence>
<dbReference type="FunFam" id="1.20.120.1080:FF:000002">
    <property type="entry name" value="Putative ATP-dependent RNA helicase DHX36"/>
    <property type="match status" value="1"/>
</dbReference>
<keyword evidence="12" id="KW-1185">Reference proteome</keyword>
<dbReference type="EC" id="3.6.4.13" evidence="11"/>
<dbReference type="GO" id="GO:0005524">
    <property type="term" value="F:ATP binding"/>
    <property type="evidence" value="ECO:0007669"/>
    <property type="project" value="UniProtKB-KW"/>
</dbReference>
<dbReference type="PROSITE" id="PS51194">
    <property type="entry name" value="HELICASE_CTER"/>
    <property type="match status" value="1"/>
</dbReference>
<dbReference type="CDD" id="cd17917">
    <property type="entry name" value="DEXHc_RHA-like"/>
    <property type="match status" value="1"/>
</dbReference>
<evidence type="ECO:0000256" key="3">
    <source>
        <dbReference type="ARBA" id="ARBA00022806"/>
    </source>
</evidence>
<gene>
    <name evidence="11" type="ORF">MCUN1_000026</name>
</gene>
<dbReference type="GO" id="GO:0003723">
    <property type="term" value="F:RNA binding"/>
    <property type="evidence" value="ECO:0007669"/>
    <property type="project" value="UniProtKB-KW"/>
</dbReference>
<dbReference type="PANTHER" id="PTHR18934:SF203">
    <property type="entry name" value="ATP-DEPENDENT RNA HELICASE A"/>
    <property type="match status" value="1"/>
</dbReference>